<dbReference type="AlphaFoldDB" id="A0AAV2H5M1"/>
<organism evidence="3 4">
    <name type="scientific">Lymnaea stagnalis</name>
    <name type="common">Great pond snail</name>
    <name type="synonym">Helix stagnalis</name>
    <dbReference type="NCBI Taxonomy" id="6523"/>
    <lineage>
        <taxon>Eukaryota</taxon>
        <taxon>Metazoa</taxon>
        <taxon>Spiralia</taxon>
        <taxon>Lophotrochozoa</taxon>
        <taxon>Mollusca</taxon>
        <taxon>Gastropoda</taxon>
        <taxon>Heterobranchia</taxon>
        <taxon>Euthyneura</taxon>
        <taxon>Panpulmonata</taxon>
        <taxon>Hygrophila</taxon>
        <taxon>Lymnaeoidea</taxon>
        <taxon>Lymnaeidae</taxon>
        <taxon>Lymnaea</taxon>
    </lineage>
</organism>
<dbReference type="PANTHER" id="PTHR15034">
    <property type="entry name" value="DEATH DOMAIN-CONTAINING PROTEIN CRADD"/>
    <property type="match status" value="1"/>
</dbReference>
<reference evidence="3 4" key="1">
    <citation type="submission" date="2024-04" db="EMBL/GenBank/DDBJ databases">
        <authorList>
            <consortium name="Genoscope - CEA"/>
            <person name="William W."/>
        </authorList>
    </citation>
    <scope>NUCLEOTIDE SEQUENCE [LARGE SCALE GENOMIC DNA]</scope>
</reference>
<dbReference type="PANTHER" id="PTHR15034:SF5">
    <property type="entry name" value="DEATH DOMAIN-CONTAINING PROTEIN CRADD"/>
    <property type="match status" value="1"/>
</dbReference>
<feature type="region of interest" description="Disordered" evidence="1">
    <location>
        <begin position="281"/>
        <end position="343"/>
    </location>
</feature>
<dbReference type="Gene3D" id="1.10.533.10">
    <property type="entry name" value="Death Domain, Fas"/>
    <property type="match status" value="2"/>
</dbReference>
<protein>
    <recommendedName>
        <fullName evidence="2">CARD domain-containing protein</fullName>
    </recommendedName>
</protein>
<proteinExistence type="predicted"/>
<dbReference type="PROSITE" id="PS50209">
    <property type="entry name" value="CARD"/>
    <property type="match status" value="1"/>
</dbReference>
<feature type="compositionally biased region" description="Low complexity" evidence="1">
    <location>
        <begin position="332"/>
        <end position="343"/>
    </location>
</feature>
<dbReference type="EMBL" id="CAXITT010000032">
    <property type="protein sequence ID" value="CAL1528413.1"/>
    <property type="molecule type" value="Genomic_DNA"/>
</dbReference>
<dbReference type="GO" id="GO:0002020">
    <property type="term" value="F:protease binding"/>
    <property type="evidence" value="ECO:0007669"/>
    <property type="project" value="InterPro"/>
</dbReference>
<evidence type="ECO:0000313" key="4">
    <source>
        <dbReference type="Proteomes" id="UP001497497"/>
    </source>
</evidence>
<evidence type="ECO:0000256" key="1">
    <source>
        <dbReference type="SAM" id="MobiDB-lite"/>
    </source>
</evidence>
<dbReference type="CDD" id="cd01671">
    <property type="entry name" value="CARD"/>
    <property type="match status" value="2"/>
</dbReference>
<name>A0AAV2H5M1_LYMST</name>
<dbReference type="InterPro" id="IPR037939">
    <property type="entry name" value="CRADD"/>
</dbReference>
<gene>
    <name evidence="3" type="ORF">GSLYS_00002583001</name>
</gene>
<sequence length="343" mass="38748">MQKRHQALLIANHEFLVSEIPMDATLEAIREKRILTWHDFEQLKTLRHQGRKALARYFLAVLPQRGPKAFHALLESLQEANAQHLVDLLLQQAGAMNLDDLFKTPEPPRSPSDTPLPPGPDPNEYAVRLMRNAKYIREFVDPADISPVLTQNKVITPREADMVLHIHGRNKKWDLLLAALLQRGERAYQAFMAALLQKGYSAVFHTIQETTTEPSGSDEDSDHYGDSNDDILESDEEVKAETSTSWKRNSVADNLLKDANSRQNWSRADETLLARSGDLQAADPGFNLMSNTSRWEDTENYVSQAGSDWDATNERTNGKHEAQRRGSRRKSNGGNLNSVQEES</sequence>
<feature type="region of interest" description="Disordered" evidence="1">
    <location>
        <begin position="210"/>
        <end position="230"/>
    </location>
</feature>
<dbReference type="Proteomes" id="UP001497497">
    <property type="component" value="Unassembled WGS sequence"/>
</dbReference>
<feature type="compositionally biased region" description="Acidic residues" evidence="1">
    <location>
        <begin position="216"/>
        <end position="230"/>
    </location>
</feature>
<feature type="region of interest" description="Disordered" evidence="1">
    <location>
        <begin position="100"/>
        <end position="123"/>
    </location>
</feature>
<dbReference type="Pfam" id="PF00619">
    <property type="entry name" value="CARD"/>
    <property type="match status" value="2"/>
</dbReference>
<dbReference type="SMART" id="SM00114">
    <property type="entry name" value="CARD"/>
    <property type="match status" value="1"/>
</dbReference>
<dbReference type="GO" id="GO:0070513">
    <property type="term" value="F:death domain binding"/>
    <property type="evidence" value="ECO:0007669"/>
    <property type="project" value="InterPro"/>
</dbReference>
<dbReference type="GO" id="GO:0042981">
    <property type="term" value="P:regulation of apoptotic process"/>
    <property type="evidence" value="ECO:0007669"/>
    <property type="project" value="InterPro"/>
</dbReference>
<feature type="compositionally biased region" description="Basic and acidic residues" evidence="1">
    <location>
        <begin position="312"/>
        <end position="324"/>
    </location>
</feature>
<comment type="caution">
    <text evidence="3">The sequence shown here is derived from an EMBL/GenBank/DDBJ whole genome shotgun (WGS) entry which is preliminary data.</text>
</comment>
<evidence type="ECO:0000259" key="2">
    <source>
        <dbReference type="PROSITE" id="PS50209"/>
    </source>
</evidence>
<dbReference type="InterPro" id="IPR001315">
    <property type="entry name" value="CARD"/>
</dbReference>
<dbReference type="InterPro" id="IPR011029">
    <property type="entry name" value="DEATH-like_dom_sf"/>
</dbReference>
<keyword evidence="4" id="KW-1185">Reference proteome</keyword>
<evidence type="ECO:0000313" key="3">
    <source>
        <dbReference type="EMBL" id="CAL1528413.1"/>
    </source>
</evidence>
<feature type="compositionally biased region" description="Pro residues" evidence="1">
    <location>
        <begin position="105"/>
        <end position="121"/>
    </location>
</feature>
<feature type="domain" description="CARD" evidence="2">
    <location>
        <begin position="1"/>
        <end position="92"/>
    </location>
</feature>
<accession>A0AAV2H5M1</accession>
<dbReference type="SUPFAM" id="SSF47986">
    <property type="entry name" value="DEATH domain"/>
    <property type="match status" value="2"/>
</dbReference>